<reference evidence="1 2" key="1">
    <citation type="submission" date="2014-04" db="EMBL/GenBank/DDBJ databases">
        <authorList>
            <consortium name="DOE Joint Genome Institute"/>
            <person name="Kuo A."/>
            <person name="Kohler A."/>
            <person name="Nagy L.G."/>
            <person name="Floudas D."/>
            <person name="Copeland A."/>
            <person name="Barry K.W."/>
            <person name="Cichocki N."/>
            <person name="Veneault-Fourrey C."/>
            <person name="LaButti K."/>
            <person name="Lindquist E.A."/>
            <person name="Lipzen A."/>
            <person name="Lundell T."/>
            <person name="Morin E."/>
            <person name="Murat C."/>
            <person name="Sun H."/>
            <person name="Tunlid A."/>
            <person name="Henrissat B."/>
            <person name="Grigoriev I.V."/>
            <person name="Hibbett D.S."/>
            <person name="Martin F."/>
            <person name="Nordberg H.P."/>
            <person name="Cantor M.N."/>
            <person name="Hua S.X."/>
        </authorList>
    </citation>
    <scope>NUCLEOTIDE SEQUENCE [LARGE SCALE GENOMIC DNA]</scope>
    <source>
        <strain evidence="1 2">LaAM-08-1</strain>
    </source>
</reference>
<dbReference type="EMBL" id="KN838700">
    <property type="protein sequence ID" value="KIJ97160.1"/>
    <property type="molecule type" value="Genomic_DNA"/>
</dbReference>
<dbReference type="HOGENOM" id="CLU_2306575_0_0_1"/>
<evidence type="ECO:0000313" key="2">
    <source>
        <dbReference type="Proteomes" id="UP000054477"/>
    </source>
</evidence>
<reference evidence="2" key="2">
    <citation type="submission" date="2015-01" db="EMBL/GenBank/DDBJ databases">
        <title>Evolutionary Origins and Diversification of the Mycorrhizal Mutualists.</title>
        <authorList>
            <consortium name="DOE Joint Genome Institute"/>
            <consortium name="Mycorrhizal Genomics Consortium"/>
            <person name="Kohler A."/>
            <person name="Kuo A."/>
            <person name="Nagy L.G."/>
            <person name="Floudas D."/>
            <person name="Copeland A."/>
            <person name="Barry K.W."/>
            <person name="Cichocki N."/>
            <person name="Veneault-Fourrey C."/>
            <person name="LaButti K."/>
            <person name="Lindquist E.A."/>
            <person name="Lipzen A."/>
            <person name="Lundell T."/>
            <person name="Morin E."/>
            <person name="Murat C."/>
            <person name="Riley R."/>
            <person name="Ohm R."/>
            <person name="Sun H."/>
            <person name="Tunlid A."/>
            <person name="Henrissat B."/>
            <person name="Grigoriev I.V."/>
            <person name="Hibbett D.S."/>
            <person name="Martin F."/>
        </authorList>
    </citation>
    <scope>NUCLEOTIDE SEQUENCE [LARGE SCALE GENOMIC DNA]</scope>
    <source>
        <strain evidence="2">LaAM-08-1</strain>
    </source>
</reference>
<dbReference type="Proteomes" id="UP000054477">
    <property type="component" value="Unassembled WGS sequence"/>
</dbReference>
<protein>
    <submittedName>
        <fullName evidence="1">Uncharacterized protein</fullName>
    </submittedName>
</protein>
<dbReference type="OrthoDB" id="10519160at2759"/>
<gene>
    <name evidence="1" type="ORF">K443DRAFT_632522</name>
</gene>
<organism evidence="1 2">
    <name type="scientific">Laccaria amethystina LaAM-08-1</name>
    <dbReference type="NCBI Taxonomy" id="1095629"/>
    <lineage>
        <taxon>Eukaryota</taxon>
        <taxon>Fungi</taxon>
        <taxon>Dikarya</taxon>
        <taxon>Basidiomycota</taxon>
        <taxon>Agaricomycotina</taxon>
        <taxon>Agaricomycetes</taxon>
        <taxon>Agaricomycetidae</taxon>
        <taxon>Agaricales</taxon>
        <taxon>Agaricineae</taxon>
        <taxon>Hydnangiaceae</taxon>
        <taxon>Laccaria</taxon>
    </lineage>
</organism>
<proteinExistence type="predicted"/>
<dbReference type="AlphaFoldDB" id="A0A0C9WWY7"/>
<name>A0A0C9WWY7_9AGAR</name>
<keyword evidence="2" id="KW-1185">Reference proteome</keyword>
<evidence type="ECO:0000313" key="1">
    <source>
        <dbReference type="EMBL" id="KIJ97160.1"/>
    </source>
</evidence>
<accession>A0A0C9WWY7</accession>
<sequence length="100" mass="11278">MPYYFSCNVISAPNPRLGSRAFCSAGPCTKRITRTLPYPTNGPSTHALLHPGRDWLFSFWASGSASRFQFWCCSCFCRSALLTSNLECPSDLMSSFFFWL</sequence>